<dbReference type="GO" id="GO:0005507">
    <property type="term" value="F:copper ion binding"/>
    <property type="evidence" value="ECO:0007669"/>
    <property type="project" value="TreeGrafter"/>
</dbReference>
<evidence type="ECO:0000256" key="3">
    <source>
        <dbReference type="ARBA" id="ARBA00007353"/>
    </source>
</evidence>
<evidence type="ECO:0000256" key="6">
    <source>
        <dbReference type="ARBA" id="ARBA00022801"/>
    </source>
</evidence>
<dbReference type="GO" id="GO:0016787">
    <property type="term" value="F:hydrolase activity"/>
    <property type="evidence" value="ECO:0007669"/>
    <property type="project" value="UniProtKB-KW"/>
</dbReference>
<evidence type="ECO:0000256" key="2">
    <source>
        <dbReference type="ARBA" id="ARBA00003215"/>
    </source>
</evidence>
<comment type="catalytic activity">
    <reaction evidence="9">
        <text>adenosine + H2O + H(+) = inosine + NH4(+)</text>
        <dbReference type="Rhea" id="RHEA:24408"/>
        <dbReference type="ChEBI" id="CHEBI:15377"/>
        <dbReference type="ChEBI" id="CHEBI:15378"/>
        <dbReference type="ChEBI" id="CHEBI:16335"/>
        <dbReference type="ChEBI" id="CHEBI:17596"/>
        <dbReference type="ChEBI" id="CHEBI:28938"/>
        <dbReference type="EC" id="3.5.4.4"/>
    </reaction>
    <physiologicalReaction direction="left-to-right" evidence="9">
        <dbReference type="Rhea" id="RHEA:24409"/>
    </physiologicalReaction>
</comment>
<dbReference type="GO" id="GO:0017061">
    <property type="term" value="F:S-methyl-5-thioadenosine phosphorylase activity"/>
    <property type="evidence" value="ECO:0007669"/>
    <property type="project" value="UniProtKB-EC"/>
</dbReference>
<protein>
    <recommendedName>
        <fullName evidence="12">Purine nucleoside phosphorylase</fullName>
    </recommendedName>
</protein>
<dbReference type="Gene3D" id="3.60.140.10">
    <property type="entry name" value="CNF1/YfiH-like putative cysteine hydrolases"/>
    <property type="match status" value="1"/>
</dbReference>
<dbReference type="InterPro" id="IPR038371">
    <property type="entry name" value="Cu_polyphenol_OxRdtase_sf"/>
</dbReference>
<proteinExistence type="inferred from homology"/>
<accession>A0A939DYC4</accession>
<evidence type="ECO:0000256" key="4">
    <source>
        <dbReference type="ARBA" id="ARBA00022679"/>
    </source>
</evidence>
<comment type="caution">
    <text evidence="13">The sequence shown here is derived from an EMBL/GenBank/DDBJ whole genome shotgun (WGS) entry which is preliminary data.</text>
</comment>
<dbReference type="PANTHER" id="PTHR30616:SF2">
    <property type="entry name" value="PURINE NUCLEOSIDE PHOSPHORYLASE LACC1"/>
    <property type="match status" value="1"/>
</dbReference>
<comment type="catalytic activity">
    <reaction evidence="11">
        <text>S-methyl-5'-thioadenosine + phosphate = 5-(methylsulfanyl)-alpha-D-ribose 1-phosphate + adenine</text>
        <dbReference type="Rhea" id="RHEA:11852"/>
        <dbReference type="ChEBI" id="CHEBI:16708"/>
        <dbReference type="ChEBI" id="CHEBI:17509"/>
        <dbReference type="ChEBI" id="CHEBI:43474"/>
        <dbReference type="ChEBI" id="CHEBI:58533"/>
        <dbReference type="EC" id="2.4.2.28"/>
    </reaction>
    <physiologicalReaction direction="left-to-right" evidence="11">
        <dbReference type="Rhea" id="RHEA:11853"/>
    </physiologicalReaction>
</comment>
<name>A0A939DYC4_9CORY</name>
<keyword evidence="7" id="KW-0862">Zinc</keyword>
<evidence type="ECO:0000256" key="11">
    <source>
        <dbReference type="ARBA" id="ARBA00049893"/>
    </source>
</evidence>
<evidence type="ECO:0000256" key="9">
    <source>
        <dbReference type="ARBA" id="ARBA00047989"/>
    </source>
</evidence>
<keyword evidence="5" id="KW-0479">Metal-binding</keyword>
<keyword evidence="14" id="KW-1185">Reference proteome</keyword>
<evidence type="ECO:0000256" key="10">
    <source>
        <dbReference type="ARBA" id="ARBA00048968"/>
    </source>
</evidence>
<keyword evidence="4" id="KW-0808">Transferase</keyword>
<evidence type="ECO:0000256" key="12">
    <source>
        <dbReference type="RuleBase" id="RU361274"/>
    </source>
</evidence>
<keyword evidence="8" id="KW-0186">Copper</keyword>
<dbReference type="PANTHER" id="PTHR30616">
    <property type="entry name" value="UNCHARACTERIZED PROTEIN YFIH"/>
    <property type="match status" value="1"/>
</dbReference>
<evidence type="ECO:0000256" key="1">
    <source>
        <dbReference type="ARBA" id="ARBA00000553"/>
    </source>
</evidence>
<comment type="function">
    <text evidence="2">Purine nucleoside enzyme that catalyzes the phosphorolysis of adenosine and inosine nucleosides, yielding D-ribose 1-phosphate and the respective free bases, adenine and hypoxanthine. Also catalyzes the phosphorolysis of S-methyl-5'-thioadenosine into adenine and S-methyl-5-thio-alpha-D-ribose 1-phosphate. Also has adenosine deaminase activity.</text>
</comment>
<evidence type="ECO:0000256" key="8">
    <source>
        <dbReference type="ARBA" id="ARBA00023008"/>
    </source>
</evidence>
<reference evidence="13" key="1">
    <citation type="submission" date="2021-03" db="EMBL/GenBank/DDBJ databases">
        <authorList>
            <person name="Sun Q."/>
        </authorList>
    </citation>
    <scope>NUCLEOTIDE SEQUENCE</scope>
    <source>
        <strain evidence="13">CCM 8862</strain>
    </source>
</reference>
<dbReference type="Pfam" id="PF02578">
    <property type="entry name" value="Cu-oxidase_4"/>
    <property type="match status" value="1"/>
</dbReference>
<evidence type="ECO:0000256" key="5">
    <source>
        <dbReference type="ARBA" id="ARBA00022723"/>
    </source>
</evidence>
<dbReference type="EMBL" id="JAFLEQ010000003">
    <property type="protein sequence ID" value="MBN9643106.1"/>
    <property type="molecule type" value="Genomic_DNA"/>
</dbReference>
<comment type="catalytic activity">
    <reaction evidence="1">
        <text>inosine + phosphate = alpha-D-ribose 1-phosphate + hypoxanthine</text>
        <dbReference type="Rhea" id="RHEA:27646"/>
        <dbReference type="ChEBI" id="CHEBI:17368"/>
        <dbReference type="ChEBI" id="CHEBI:17596"/>
        <dbReference type="ChEBI" id="CHEBI:43474"/>
        <dbReference type="ChEBI" id="CHEBI:57720"/>
        <dbReference type="EC" id="2.4.2.1"/>
    </reaction>
    <physiologicalReaction direction="left-to-right" evidence="1">
        <dbReference type="Rhea" id="RHEA:27647"/>
    </physiologicalReaction>
</comment>
<dbReference type="InterPro" id="IPR003730">
    <property type="entry name" value="Cu_polyphenol_OxRdtase"/>
</dbReference>
<dbReference type="InterPro" id="IPR011324">
    <property type="entry name" value="Cytotoxic_necrot_fac-like_cat"/>
</dbReference>
<comment type="catalytic activity">
    <reaction evidence="10">
        <text>adenosine + phosphate = alpha-D-ribose 1-phosphate + adenine</text>
        <dbReference type="Rhea" id="RHEA:27642"/>
        <dbReference type="ChEBI" id="CHEBI:16335"/>
        <dbReference type="ChEBI" id="CHEBI:16708"/>
        <dbReference type="ChEBI" id="CHEBI:43474"/>
        <dbReference type="ChEBI" id="CHEBI:57720"/>
        <dbReference type="EC" id="2.4.2.1"/>
    </reaction>
    <physiologicalReaction direction="left-to-right" evidence="10">
        <dbReference type="Rhea" id="RHEA:27643"/>
    </physiologicalReaction>
</comment>
<comment type="similarity">
    <text evidence="3 12">Belongs to the purine nucleoside phosphorylase YfiH/LACC1 family.</text>
</comment>
<dbReference type="AlphaFoldDB" id="A0A939DYC4"/>
<sequence>MLFTARTGGSSTGPYQGLNLAHHVGDDPGAVDHNRRLIDVFTAQNNPVTWMDQVHGRTIGVIGRIPATIPGPPVEVVPATIGSTSPATDALVACGTGIPVGVLVADCVPLIMVDLPHRIVAAVHAGRRGAAAGIAESTFQVMAAVGARPDTTAAFIGPSARGCCYEVDQATALQVEQQLPGSARPTSTGAPGLDLAAGLHHQLSRLDVKTIEISDRCTICDTDYFSYRRAHTTGRQAGVVWIGSR</sequence>
<keyword evidence="6" id="KW-0378">Hydrolase</keyword>
<dbReference type="Proteomes" id="UP000664332">
    <property type="component" value="Unassembled WGS sequence"/>
</dbReference>
<evidence type="ECO:0000256" key="7">
    <source>
        <dbReference type="ARBA" id="ARBA00022833"/>
    </source>
</evidence>
<evidence type="ECO:0000313" key="14">
    <source>
        <dbReference type="Proteomes" id="UP000664332"/>
    </source>
</evidence>
<evidence type="ECO:0000313" key="13">
    <source>
        <dbReference type="EMBL" id="MBN9643106.1"/>
    </source>
</evidence>
<dbReference type="NCBIfam" id="TIGR00726">
    <property type="entry name" value="peptidoglycan editing factor PgeF"/>
    <property type="match status" value="1"/>
</dbReference>
<dbReference type="CDD" id="cd16833">
    <property type="entry name" value="YfiH"/>
    <property type="match status" value="1"/>
</dbReference>
<gene>
    <name evidence="13" type="primary">pgeF</name>
    <name evidence="13" type="ORF">JZY06_00450</name>
</gene>
<dbReference type="SUPFAM" id="SSF64438">
    <property type="entry name" value="CNF1/YfiH-like putative cysteine hydrolases"/>
    <property type="match status" value="1"/>
</dbReference>
<organism evidence="13 14">
    <name type="scientific">Corynebacterium mendelii</name>
    <dbReference type="NCBI Taxonomy" id="2765362"/>
    <lineage>
        <taxon>Bacteria</taxon>
        <taxon>Bacillati</taxon>
        <taxon>Actinomycetota</taxon>
        <taxon>Actinomycetes</taxon>
        <taxon>Mycobacteriales</taxon>
        <taxon>Corynebacteriaceae</taxon>
        <taxon>Corynebacterium</taxon>
    </lineage>
</organism>